<evidence type="ECO:0000313" key="2">
    <source>
        <dbReference type="Proteomes" id="UP000176855"/>
    </source>
</evidence>
<dbReference type="STRING" id="1802202.A2730_01490"/>
<name>A0A1G2HPP2_9BACT</name>
<gene>
    <name evidence="1" type="ORF">A2730_01490</name>
</gene>
<comment type="caution">
    <text evidence="1">The sequence shown here is derived from an EMBL/GenBank/DDBJ whole genome shotgun (WGS) entry which is preliminary data.</text>
</comment>
<organism evidence="1 2">
    <name type="scientific">Candidatus Staskawiczbacteria bacterium RIFCSPHIGHO2_01_FULL_39_25</name>
    <dbReference type="NCBI Taxonomy" id="1802202"/>
    <lineage>
        <taxon>Bacteria</taxon>
        <taxon>Candidatus Staskawicziibacteriota</taxon>
    </lineage>
</organism>
<proteinExistence type="predicted"/>
<dbReference type="AlphaFoldDB" id="A0A1G2HPP2"/>
<sequence>MHNQFRPVLEALEDRLVPAGALRPRIPVPMPWVRVINQQVAPLDILPGASNQPIAAMTLKTVGPRGSRGFARLDEMIFIPASGSDSLAQNVRGFTLRADMNGVAADGYEKIISYASADWESDVVDFTVFRPVWVRSSHPVRMQVVADFWNYLSGDSLGMELAHASFKNLRNATVPDRYISYRGAEPALHTLESHMIDIYQVPMEPASAIVSPGQKNVSLLQFQAWSNAAVLTSVSFIASQGSLQNAENYRLVHTDNNGFQDNIIQGAFVDDKLIFSFTTQPFQPMGTWTVQADIKPPGSLSGDMRLQLSFIHAGFGFSATDLETGNLLRGFIFRGVSEDQNGGQVQLWASEDSATSYTIVA</sequence>
<evidence type="ECO:0000313" key="1">
    <source>
        <dbReference type="EMBL" id="OGZ64447.1"/>
    </source>
</evidence>
<dbReference type="Proteomes" id="UP000176855">
    <property type="component" value="Unassembled WGS sequence"/>
</dbReference>
<protein>
    <submittedName>
        <fullName evidence="1">Uncharacterized protein</fullName>
    </submittedName>
</protein>
<reference evidence="1 2" key="1">
    <citation type="journal article" date="2016" name="Nat. Commun.">
        <title>Thousands of microbial genomes shed light on interconnected biogeochemical processes in an aquifer system.</title>
        <authorList>
            <person name="Anantharaman K."/>
            <person name="Brown C.T."/>
            <person name="Hug L.A."/>
            <person name="Sharon I."/>
            <person name="Castelle C.J."/>
            <person name="Probst A.J."/>
            <person name="Thomas B.C."/>
            <person name="Singh A."/>
            <person name="Wilkins M.J."/>
            <person name="Karaoz U."/>
            <person name="Brodie E.L."/>
            <person name="Williams K.H."/>
            <person name="Hubbard S.S."/>
            <person name="Banfield J.F."/>
        </authorList>
    </citation>
    <scope>NUCLEOTIDE SEQUENCE [LARGE SCALE GENOMIC DNA]</scope>
</reference>
<accession>A0A1G2HPP2</accession>
<dbReference type="EMBL" id="MHOO01000005">
    <property type="protein sequence ID" value="OGZ64447.1"/>
    <property type="molecule type" value="Genomic_DNA"/>
</dbReference>